<evidence type="ECO:0000259" key="3">
    <source>
        <dbReference type="PROSITE" id="PS51746"/>
    </source>
</evidence>
<organism evidence="4 5">
    <name type="scientific">Caenorhabditis briggsae</name>
    <dbReference type="NCBI Taxonomy" id="6238"/>
    <lineage>
        <taxon>Eukaryota</taxon>
        <taxon>Metazoa</taxon>
        <taxon>Ecdysozoa</taxon>
        <taxon>Nematoda</taxon>
        <taxon>Chromadorea</taxon>
        <taxon>Rhabditida</taxon>
        <taxon>Rhabditina</taxon>
        <taxon>Rhabditomorpha</taxon>
        <taxon>Rhabditoidea</taxon>
        <taxon>Rhabditidae</taxon>
        <taxon>Peloderinae</taxon>
        <taxon>Caenorhabditis</taxon>
    </lineage>
</organism>
<keyword evidence="2" id="KW-0472">Membrane</keyword>
<reference evidence="4 5" key="1">
    <citation type="submission" date="2022-05" db="EMBL/GenBank/DDBJ databases">
        <title>Chromosome-level reference genomes for two strains of Caenorhabditis briggsae: an improved platform for comparative genomics.</title>
        <authorList>
            <person name="Stevens L."/>
            <person name="Andersen E.C."/>
        </authorList>
    </citation>
    <scope>NUCLEOTIDE SEQUENCE [LARGE SCALE GENOMIC DNA]</scope>
    <source>
        <strain evidence="4">QX1410_ONT</strain>
        <tissue evidence="4">Whole-organism</tissue>
    </source>
</reference>
<evidence type="ECO:0000313" key="4">
    <source>
        <dbReference type="EMBL" id="ULT84666.1"/>
    </source>
</evidence>
<sequence length="524" mass="59168">MYTQNLLQSTERDTMEDGFVDQYTANTDAGIGTVHSCRYSKQKKPVQNNDFLSCSTSINNGHIKLYGIFSGFNGGDFTAKFVMNRLVYELFQENPISPTLPPLMVCKEFRRRFENTAERYLLSNADALNERLLKMEDHSEAGKNAVSEINQKIRQGTTALVVLIINQDLYVLNCGSGLAIAMNSENPVQLNTNLHDKDNVKENQRIRALGIDPDTVLNPTRAIGDLQRTHLFEETEAFKNAKGPPVISTPDVQYFRIDPAWRHIVLLSDGVVQNLKEVEVENIPTEVSVRLIEDHTLTSTAQALADSFARKHLDAFITMNDDKNCFISNHREEMTVIYVKLPEINAPGDFYETVDSAFSTMESTNATMADPPSRVPYVDAVGFYSGPNFTEMKRLITMLKKRKFAFFIGEQIGLLSPISRQKREIQNRWLKKMESATPLSHEMQILDGLIEPHLQSLEEKSHWPTWAMILVVVCIILSLLAFFLGNFITKKTTSVRNKSSTRPDGKERERKWGAGFSGGLWAAA</sequence>
<dbReference type="EMBL" id="CP090896">
    <property type="protein sequence ID" value="ULT84666.1"/>
    <property type="molecule type" value="Genomic_DNA"/>
</dbReference>
<feature type="transmembrane region" description="Helical" evidence="2">
    <location>
        <begin position="463"/>
        <end position="488"/>
    </location>
</feature>
<keyword evidence="2" id="KW-0812">Transmembrane</keyword>
<dbReference type="FunFam" id="3.60.40.10:FF:000185">
    <property type="entry name" value="TGF-beta-activated kinase 1 and MAP3K7-binding protein 1"/>
    <property type="match status" value="1"/>
</dbReference>
<dbReference type="SUPFAM" id="SSF81606">
    <property type="entry name" value="PP2C-like"/>
    <property type="match status" value="1"/>
</dbReference>
<name>A0AAE9CXI5_CAEBR</name>
<dbReference type="PANTHER" id="PTHR47992">
    <property type="entry name" value="PROTEIN PHOSPHATASE"/>
    <property type="match status" value="1"/>
</dbReference>
<evidence type="ECO:0000256" key="2">
    <source>
        <dbReference type="SAM" id="Phobius"/>
    </source>
</evidence>
<dbReference type="Proteomes" id="UP000827892">
    <property type="component" value="Chromosome X"/>
</dbReference>
<evidence type="ECO:0000313" key="5">
    <source>
        <dbReference type="Proteomes" id="UP000827892"/>
    </source>
</evidence>
<feature type="compositionally biased region" description="Basic and acidic residues" evidence="1">
    <location>
        <begin position="501"/>
        <end position="512"/>
    </location>
</feature>
<gene>
    <name evidence="4" type="ORF">L3Y34_013368</name>
</gene>
<keyword evidence="2" id="KW-1133">Transmembrane helix</keyword>
<dbReference type="GO" id="GO:0004722">
    <property type="term" value="F:protein serine/threonine phosphatase activity"/>
    <property type="evidence" value="ECO:0007669"/>
    <property type="project" value="InterPro"/>
</dbReference>
<feature type="region of interest" description="Disordered" evidence="1">
    <location>
        <begin position="495"/>
        <end position="524"/>
    </location>
</feature>
<dbReference type="InterPro" id="IPR001932">
    <property type="entry name" value="PPM-type_phosphatase-like_dom"/>
</dbReference>
<accession>A0AAE9CXI5</accession>
<proteinExistence type="predicted"/>
<dbReference type="CDD" id="cd00143">
    <property type="entry name" value="PP2Cc"/>
    <property type="match status" value="1"/>
</dbReference>
<dbReference type="InterPro" id="IPR015655">
    <property type="entry name" value="PP2C"/>
</dbReference>
<dbReference type="SMART" id="SM00332">
    <property type="entry name" value="PP2Cc"/>
    <property type="match status" value="1"/>
</dbReference>
<evidence type="ECO:0000256" key="1">
    <source>
        <dbReference type="SAM" id="MobiDB-lite"/>
    </source>
</evidence>
<dbReference type="Gene3D" id="3.60.40.10">
    <property type="entry name" value="PPM-type phosphatase domain"/>
    <property type="match status" value="1"/>
</dbReference>
<dbReference type="AlphaFoldDB" id="A0AAE9CXI5"/>
<feature type="domain" description="PPM-type phosphatase" evidence="3">
    <location>
        <begin position="35"/>
        <end position="341"/>
    </location>
</feature>
<dbReference type="PROSITE" id="PS51746">
    <property type="entry name" value="PPM_2"/>
    <property type="match status" value="1"/>
</dbReference>
<protein>
    <recommendedName>
        <fullName evidence="3">PPM-type phosphatase domain-containing protein</fullName>
    </recommendedName>
</protein>
<dbReference type="InterPro" id="IPR036457">
    <property type="entry name" value="PPM-type-like_dom_sf"/>
</dbReference>
<dbReference type="Pfam" id="PF00481">
    <property type="entry name" value="PP2C"/>
    <property type="match status" value="1"/>
</dbReference>